<evidence type="ECO:0000256" key="2">
    <source>
        <dbReference type="SAM" id="Phobius"/>
    </source>
</evidence>
<dbReference type="Proteomes" id="UP000041254">
    <property type="component" value="Unassembled WGS sequence"/>
</dbReference>
<dbReference type="AlphaFoldDB" id="A0A0G4GM76"/>
<dbReference type="EMBL" id="CDMY01000718">
    <property type="protein sequence ID" value="CEM31306.1"/>
    <property type="molecule type" value="Genomic_DNA"/>
</dbReference>
<feature type="transmembrane region" description="Helical" evidence="2">
    <location>
        <begin position="449"/>
        <end position="468"/>
    </location>
</feature>
<dbReference type="OrthoDB" id="312995at2759"/>
<dbReference type="InParanoid" id="A0A0G4GM76"/>
<feature type="transmembrane region" description="Helical" evidence="2">
    <location>
        <begin position="512"/>
        <end position="535"/>
    </location>
</feature>
<protein>
    <submittedName>
        <fullName evidence="3">Uncharacterized protein</fullName>
    </submittedName>
</protein>
<feature type="transmembrane region" description="Helical" evidence="2">
    <location>
        <begin position="266"/>
        <end position="286"/>
    </location>
</feature>
<feature type="region of interest" description="Disordered" evidence="1">
    <location>
        <begin position="125"/>
        <end position="144"/>
    </location>
</feature>
<accession>A0A0G4GM76</accession>
<keyword evidence="2" id="KW-1133">Transmembrane helix</keyword>
<keyword evidence="2" id="KW-0812">Transmembrane</keyword>
<proteinExistence type="predicted"/>
<organism evidence="3 4">
    <name type="scientific">Vitrella brassicaformis (strain CCMP3155)</name>
    <dbReference type="NCBI Taxonomy" id="1169540"/>
    <lineage>
        <taxon>Eukaryota</taxon>
        <taxon>Sar</taxon>
        <taxon>Alveolata</taxon>
        <taxon>Colpodellida</taxon>
        <taxon>Vitrellaceae</taxon>
        <taxon>Vitrella</taxon>
    </lineage>
</organism>
<name>A0A0G4GM76_VITBC</name>
<feature type="transmembrane region" description="Helical" evidence="2">
    <location>
        <begin position="340"/>
        <end position="364"/>
    </location>
</feature>
<keyword evidence="2" id="KW-0472">Membrane</keyword>
<feature type="region of interest" description="Disordered" evidence="1">
    <location>
        <begin position="740"/>
        <end position="843"/>
    </location>
</feature>
<feature type="region of interest" description="Disordered" evidence="1">
    <location>
        <begin position="1"/>
        <end position="100"/>
    </location>
</feature>
<dbReference type="VEuPathDB" id="CryptoDB:Vbra_10088"/>
<evidence type="ECO:0000313" key="4">
    <source>
        <dbReference type="Proteomes" id="UP000041254"/>
    </source>
</evidence>
<feature type="transmembrane region" description="Helical" evidence="2">
    <location>
        <begin position="480"/>
        <end position="500"/>
    </location>
</feature>
<feature type="compositionally biased region" description="Acidic residues" evidence="1">
    <location>
        <begin position="765"/>
        <end position="777"/>
    </location>
</feature>
<evidence type="ECO:0000313" key="3">
    <source>
        <dbReference type="EMBL" id="CEM31306.1"/>
    </source>
</evidence>
<dbReference type="STRING" id="1169540.A0A0G4GM76"/>
<feature type="transmembrane region" description="Helical" evidence="2">
    <location>
        <begin position="421"/>
        <end position="443"/>
    </location>
</feature>
<feature type="compositionally biased region" description="Low complexity" evidence="1">
    <location>
        <begin position="57"/>
        <end position="72"/>
    </location>
</feature>
<feature type="transmembrane region" description="Helical" evidence="2">
    <location>
        <begin position="307"/>
        <end position="328"/>
    </location>
</feature>
<gene>
    <name evidence="3" type="ORF">Vbra_10088</name>
</gene>
<sequence length="843" mass="95913">MAPGEGTAAGSVPGSARGSKLSGAPFHNVAEIRSPSSQQGSFSPLKKAASLLRSSFGGEASPGAGADASPASMEEQRREWLGAARRGSSGLPPNLDAGLGVDPQQVFERLGSAASRLSSQLSHQMSRLSRRMSSQREGPPGEEMRIEPLTGIEEGEQEEDAGFGLTRPSDRDDMVLVRRASNVGWRYVSAKRSVDLFWLEKILLIWDAAQIWGLCWVMFQPYLPYQWNYRTKFSVWFNMDIANSEFRPLPGHRRVNELTLNRWERVVYLFVWAAYPLVLLGLRHLYVKSRVKRGIYTPDMKASSERWLLLACMITYTWFLMGTLPIVFCQDDWDGCDPWWYFILRMVLGVYCVGMAVCVPVLVFKLIHRQIVADDNEAHERYLRLKETEYLLDLNSHWDHGHIWLFSSYKRSLLRVYHRPILFAVKFIMVLVYSCFPTLSFIPQSERNMTQAMIVCVALLFVTILTWVRKLYRCYSTWLLQQAFFWNMCAYSLIAAIKTVEGYNSVFLVDATLSLILISIHMAIGIFIGIVLLICMGRSALRGLWPVTLEDADEIAMEHEDVVHDLQLAKRMLEEYGVTNRRYIPVDRVQAMMQNLEYHLNATRKYDHPFHWTVVDVLEDITDLYAEVKAMSYLPHPALEGVLIPLQKALRARRQELVLMNPKKRRILLKLVALRALCGKYLTEFDVAPLDDRYALPSGETPDYLSLPLIGVTTPKMGNRKSLLLSLGQQDEAQQRLLDPSAQLLPEGPDVSPDISPTRIGRPSDEEEDHAEVEPENADLLGEQADDEAGYEGEEEEEEEYDYGEGDEEEEEEAEEEEGEEEQPDEEEGEGEQEGGQEEDDND</sequence>
<evidence type="ECO:0000256" key="1">
    <source>
        <dbReference type="SAM" id="MobiDB-lite"/>
    </source>
</evidence>
<feature type="compositionally biased region" description="Low complexity" evidence="1">
    <location>
        <begin position="125"/>
        <end position="136"/>
    </location>
</feature>
<keyword evidence="4" id="KW-1185">Reference proteome</keyword>
<feature type="compositionally biased region" description="Acidic residues" evidence="1">
    <location>
        <begin position="784"/>
        <end position="843"/>
    </location>
</feature>
<reference evidence="3 4" key="1">
    <citation type="submission" date="2014-11" db="EMBL/GenBank/DDBJ databases">
        <authorList>
            <person name="Zhu J."/>
            <person name="Qi W."/>
            <person name="Song R."/>
        </authorList>
    </citation>
    <scope>NUCLEOTIDE SEQUENCE [LARGE SCALE GENOMIC DNA]</scope>
</reference>